<keyword evidence="2 7" id="KW-0645">Protease</keyword>
<protein>
    <submittedName>
        <fullName evidence="9">Dipeptidyl carboxypeptidase II</fullName>
    </submittedName>
</protein>
<gene>
    <name evidence="9" type="ORF">FUAX_30160</name>
</gene>
<dbReference type="KEGG" id="fax:FUAX_30160"/>
<accession>A0AAU9CVR6</accession>
<evidence type="ECO:0000256" key="7">
    <source>
        <dbReference type="RuleBase" id="RU003435"/>
    </source>
</evidence>
<sequence>MMKNPFLEEYDTPFGVPPFGEIELEHYLPAFERGMEAQRAEVSAIVENPDSPTFSNTVEALERSGALLDRVSSVFQPLLSADTNPEMQALASVLAPKLSEHRDDISLNATLFGRVKSVYDNRETLDLSVEENTLLEETYKSFARNGAELSRERQAELRKINEELSVLSLKFGENVLGETNAFELFLDRKEDLAGLPEAVVITAREEAQKSGRDGGWLFTLHHPSLIPFLQYSRRRELRKRMFKAYVNRGDNGNERDNKTNVSRMASLRVRRAKLLGYATHADYVLEKSMAKTPANVLGLLDRLWTPALRRAKDEASEMQAMIEGEGHDYVLEPWDWWYYAEKLKKEKYELDEEALRPYFELERMRSGLFSVAGKLFGLGFEQRSDIPVYHTEAEVFEVTEAGGKTLGLLYMDLFPRASKRAGAWMTSFRKQSGAKSGAVLPLISVVCNFTKPVGDAPALLSFEEVNTLYHEFGHALHGLLSECEYKSLSGTAVPRDFVELPSQILENWASAPEVLGEIARHYKTDKPIPEEMLRKMDEASKFNQGFATVEYLAASYLDMAWHTLEDDAPRDVAEFEKRTLDGIGLMPQIISRYRSTYFSHIFYGGYSSGYYSYIWAELLDADAFGRFKETGLFNAETAESFRKNILEKGGTEDPMTLYRRFRGCDPEIGPLLERRGLD</sequence>
<comment type="cofactor">
    <cofactor evidence="7">
        <name>Zn(2+)</name>
        <dbReference type="ChEBI" id="CHEBI:29105"/>
    </cofactor>
    <text evidence="7">Binds 1 zinc ion.</text>
</comment>
<dbReference type="Gene3D" id="3.40.390.10">
    <property type="entry name" value="Collagenase (Catalytic Domain)"/>
    <property type="match status" value="1"/>
</dbReference>
<dbReference type="FunFam" id="3.40.390.10:FF:000009">
    <property type="entry name" value="Oligopeptidase A"/>
    <property type="match status" value="1"/>
</dbReference>
<dbReference type="Gene3D" id="1.10.1370.10">
    <property type="entry name" value="Neurolysin, domain 3"/>
    <property type="match status" value="1"/>
</dbReference>
<dbReference type="GO" id="GO:0006508">
    <property type="term" value="P:proteolysis"/>
    <property type="evidence" value="ECO:0007669"/>
    <property type="project" value="UniProtKB-KW"/>
</dbReference>
<keyword evidence="10" id="KW-1185">Reference proteome</keyword>
<dbReference type="GO" id="GO:0004180">
    <property type="term" value="F:carboxypeptidase activity"/>
    <property type="evidence" value="ECO:0007669"/>
    <property type="project" value="UniProtKB-KW"/>
</dbReference>
<dbReference type="CDD" id="cd06456">
    <property type="entry name" value="M3A_DCP"/>
    <property type="match status" value="1"/>
</dbReference>
<dbReference type="EMBL" id="AP025314">
    <property type="protein sequence ID" value="BDD10584.1"/>
    <property type="molecule type" value="Genomic_DNA"/>
</dbReference>
<evidence type="ECO:0000313" key="10">
    <source>
        <dbReference type="Proteomes" id="UP001348817"/>
    </source>
</evidence>
<dbReference type="InterPro" id="IPR034005">
    <property type="entry name" value="M3A_DCP"/>
</dbReference>
<evidence type="ECO:0000256" key="3">
    <source>
        <dbReference type="ARBA" id="ARBA00022723"/>
    </source>
</evidence>
<dbReference type="Proteomes" id="UP001348817">
    <property type="component" value="Chromosome"/>
</dbReference>
<dbReference type="GO" id="GO:0005829">
    <property type="term" value="C:cytosol"/>
    <property type="evidence" value="ECO:0007669"/>
    <property type="project" value="TreeGrafter"/>
</dbReference>
<dbReference type="RefSeq" id="WP_338392128.1">
    <property type="nucleotide sequence ID" value="NZ_AP025314.1"/>
</dbReference>
<evidence type="ECO:0000256" key="4">
    <source>
        <dbReference type="ARBA" id="ARBA00022801"/>
    </source>
</evidence>
<dbReference type="PANTHER" id="PTHR43660:SF1">
    <property type="entry name" value="DIPEPTIDYL CARBOXYPEPTIDASE"/>
    <property type="match status" value="1"/>
</dbReference>
<evidence type="ECO:0000259" key="8">
    <source>
        <dbReference type="Pfam" id="PF01432"/>
    </source>
</evidence>
<dbReference type="GO" id="GO:0004222">
    <property type="term" value="F:metalloendopeptidase activity"/>
    <property type="evidence" value="ECO:0007669"/>
    <property type="project" value="InterPro"/>
</dbReference>
<evidence type="ECO:0000256" key="2">
    <source>
        <dbReference type="ARBA" id="ARBA00022670"/>
    </source>
</evidence>
<evidence type="ECO:0000256" key="5">
    <source>
        <dbReference type="ARBA" id="ARBA00022833"/>
    </source>
</evidence>
<dbReference type="InterPro" id="IPR024077">
    <property type="entry name" value="Neurolysin/TOP_dom2"/>
</dbReference>
<keyword evidence="5 7" id="KW-0862">Zinc</keyword>
<feature type="domain" description="Peptidase M3A/M3B catalytic" evidence="8">
    <location>
        <begin position="228"/>
        <end position="676"/>
    </location>
</feature>
<dbReference type="AlphaFoldDB" id="A0AAU9CVR6"/>
<keyword evidence="3 7" id="KW-0479">Metal-binding</keyword>
<dbReference type="InterPro" id="IPR001567">
    <property type="entry name" value="Pept_M3A_M3B_dom"/>
</dbReference>
<proteinExistence type="inferred from homology"/>
<comment type="similarity">
    <text evidence="1 7">Belongs to the peptidase M3 family.</text>
</comment>
<keyword evidence="4 7" id="KW-0378">Hydrolase</keyword>
<dbReference type="InterPro" id="IPR045090">
    <property type="entry name" value="Pept_M3A_M3B"/>
</dbReference>
<dbReference type="PANTHER" id="PTHR43660">
    <property type="entry name" value="DIPEPTIDYL CARBOXYPEPTIDASE"/>
    <property type="match status" value="1"/>
</dbReference>
<keyword evidence="9" id="KW-0121">Carboxypeptidase</keyword>
<evidence type="ECO:0000256" key="1">
    <source>
        <dbReference type="ARBA" id="ARBA00006040"/>
    </source>
</evidence>
<evidence type="ECO:0000313" key="9">
    <source>
        <dbReference type="EMBL" id="BDD10584.1"/>
    </source>
</evidence>
<dbReference type="Pfam" id="PF01432">
    <property type="entry name" value="Peptidase_M3"/>
    <property type="match status" value="1"/>
</dbReference>
<dbReference type="GO" id="GO:0046872">
    <property type="term" value="F:metal ion binding"/>
    <property type="evidence" value="ECO:0007669"/>
    <property type="project" value="UniProtKB-UniRule"/>
</dbReference>
<dbReference type="InterPro" id="IPR024079">
    <property type="entry name" value="MetalloPept_cat_dom_sf"/>
</dbReference>
<reference evidence="9 10" key="1">
    <citation type="submission" date="2021-12" db="EMBL/GenBank/DDBJ databases">
        <title>Genome sequencing of bacteria with rrn-lacking chromosome and rrn-plasmid.</title>
        <authorList>
            <person name="Anda M."/>
            <person name="Iwasaki W."/>
        </authorList>
    </citation>
    <scope>NUCLEOTIDE SEQUENCE [LARGE SCALE GENOMIC DNA]</scope>
    <source>
        <strain evidence="9 10">DSM 100852</strain>
    </source>
</reference>
<keyword evidence="6 7" id="KW-0482">Metalloprotease</keyword>
<name>A0AAU9CVR6_9BACT</name>
<dbReference type="SUPFAM" id="SSF55486">
    <property type="entry name" value="Metalloproteases ('zincins'), catalytic domain"/>
    <property type="match status" value="1"/>
</dbReference>
<organism evidence="9 10">
    <name type="scientific">Fulvitalea axinellae</name>
    <dbReference type="NCBI Taxonomy" id="1182444"/>
    <lineage>
        <taxon>Bacteria</taxon>
        <taxon>Pseudomonadati</taxon>
        <taxon>Bacteroidota</taxon>
        <taxon>Cytophagia</taxon>
        <taxon>Cytophagales</taxon>
        <taxon>Persicobacteraceae</taxon>
        <taxon>Fulvitalea</taxon>
    </lineage>
</organism>
<evidence type="ECO:0000256" key="6">
    <source>
        <dbReference type="ARBA" id="ARBA00023049"/>
    </source>
</evidence>